<sequence length="115" mass="13000">MDHGPPYCSRLKPTGKFNISHARHMVLERHNMLETLYAHLPLVLHEKMKVMKPSNSSVDSVIFAALKICCCTVHQFLAKQNVVRNREKGKKFRGPMAQRIIQEPPPGDASHLSSS</sequence>
<reference evidence="2 3" key="1">
    <citation type="submission" date="2020-10" db="EMBL/GenBank/DDBJ databases">
        <title>Plant Genome Project.</title>
        <authorList>
            <person name="Zhang R.-G."/>
        </authorList>
    </citation>
    <scope>NUCLEOTIDE SEQUENCE [LARGE SCALE GENOMIC DNA]</scope>
    <source>
        <strain evidence="2">FAFU-HL-1</strain>
        <tissue evidence="2">Leaf</tissue>
    </source>
</reference>
<protein>
    <submittedName>
        <fullName evidence="2">Uncharacterized protein</fullName>
    </submittedName>
</protein>
<comment type="caution">
    <text evidence="2">The sequence shown here is derived from an EMBL/GenBank/DDBJ whole genome shotgun (WGS) entry which is preliminary data.</text>
</comment>
<organism evidence="2 3">
    <name type="scientific">Salix dunnii</name>
    <dbReference type="NCBI Taxonomy" id="1413687"/>
    <lineage>
        <taxon>Eukaryota</taxon>
        <taxon>Viridiplantae</taxon>
        <taxon>Streptophyta</taxon>
        <taxon>Embryophyta</taxon>
        <taxon>Tracheophyta</taxon>
        <taxon>Spermatophyta</taxon>
        <taxon>Magnoliopsida</taxon>
        <taxon>eudicotyledons</taxon>
        <taxon>Gunneridae</taxon>
        <taxon>Pentapetalae</taxon>
        <taxon>rosids</taxon>
        <taxon>fabids</taxon>
        <taxon>Malpighiales</taxon>
        <taxon>Salicaceae</taxon>
        <taxon>Saliceae</taxon>
        <taxon>Salix</taxon>
    </lineage>
</organism>
<feature type="region of interest" description="Disordered" evidence="1">
    <location>
        <begin position="88"/>
        <end position="115"/>
    </location>
</feature>
<evidence type="ECO:0000256" key="1">
    <source>
        <dbReference type="SAM" id="MobiDB-lite"/>
    </source>
</evidence>
<evidence type="ECO:0000313" key="2">
    <source>
        <dbReference type="EMBL" id="KAF9666143.1"/>
    </source>
</evidence>
<gene>
    <name evidence="2" type="ORF">SADUNF_Sadunf16G0198100</name>
</gene>
<proteinExistence type="predicted"/>
<dbReference type="EMBL" id="JADGMS010000016">
    <property type="protein sequence ID" value="KAF9666143.1"/>
    <property type="molecule type" value="Genomic_DNA"/>
</dbReference>
<dbReference type="AlphaFoldDB" id="A0A835MQQ9"/>
<accession>A0A835MQQ9</accession>
<name>A0A835MQQ9_9ROSI</name>
<keyword evidence="3" id="KW-1185">Reference proteome</keyword>
<dbReference type="Proteomes" id="UP000657918">
    <property type="component" value="Chromosome 16"/>
</dbReference>
<evidence type="ECO:0000313" key="3">
    <source>
        <dbReference type="Proteomes" id="UP000657918"/>
    </source>
</evidence>